<dbReference type="OrthoDB" id="9795306at2"/>
<dbReference type="Proteomes" id="UP000249522">
    <property type="component" value="Unassembled WGS sequence"/>
</dbReference>
<proteinExistence type="predicted"/>
<protein>
    <submittedName>
        <fullName evidence="2">VOC family protein</fullName>
    </submittedName>
</protein>
<organism evidence="2 3">
    <name type="scientific">Paenibacillus sambharensis</name>
    <dbReference type="NCBI Taxonomy" id="1803190"/>
    <lineage>
        <taxon>Bacteria</taxon>
        <taxon>Bacillati</taxon>
        <taxon>Bacillota</taxon>
        <taxon>Bacilli</taxon>
        <taxon>Bacillales</taxon>
        <taxon>Paenibacillaceae</taxon>
        <taxon>Paenibacillus</taxon>
    </lineage>
</organism>
<reference evidence="2 3" key="1">
    <citation type="submission" date="2018-06" db="EMBL/GenBank/DDBJ databases">
        <title>Paenibacillus imtechensis sp. nov.</title>
        <authorList>
            <person name="Pinnaka A.K."/>
            <person name="Singh H."/>
            <person name="Kaur M."/>
        </authorList>
    </citation>
    <scope>NUCLEOTIDE SEQUENCE [LARGE SCALE GENOMIC DNA]</scope>
    <source>
        <strain evidence="2 3">SMB1</strain>
    </source>
</reference>
<dbReference type="PANTHER" id="PTHR33990">
    <property type="entry name" value="PROTEIN YJDN-RELATED"/>
    <property type="match status" value="1"/>
</dbReference>
<dbReference type="InterPro" id="IPR028973">
    <property type="entry name" value="PhnB-like"/>
</dbReference>
<dbReference type="InterPro" id="IPR029068">
    <property type="entry name" value="Glyas_Bleomycin-R_OHBP_Dase"/>
</dbReference>
<comment type="caution">
    <text evidence="2">The sequence shown here is derived from an EMBL/GenBank/DDBJ whole genome shotgun (WGS) entry which is preliminary data.</text>
</comment>
<evidence type="ECO:0000259" key="1">
    <source>
        <dbReference type="Pfam" id="PF00903"/>
    </source>
</evidence>
<evidence type="ECO:0000313" key="2">
    <source>
        <dbReference type="EMBL" id="PZD95856.1"/>
    </source>
</evidence>
<dbReference type="EMBL" id="QKRB01000043">
    <property type="protein sequence ID" value="PZD95856.1"/>
    <property type="molecule type" value="Genomic_DNA"/>
</dbReference>
<sequence>MKLRMNPYLVMDGNAREAIDFYVSALGAEVLGIQSFGEMPANPEFPLPEGAKDRISHALLKVGETNLMLSDTFPGTPHEKGNHVTICITTDSKEASRTIYDALEKGGRASMPLQETFWSPAYGIVIDQYGVTFHVTTETGQ</sequence>
<name>A0A2W1L9E4_9BACL</name>
<dbReference type="CDD" id="cd06588">
    <property type="entry name" value="PhnB_like"/>
    <property type="match status" value="1"/>
</dbReference>
<dbReference type="Gene3D" id="3.10.180.10">
    <property type="entry name" value="2,3-Dihydroxybiphenyl 1,2-Dioxygenase, domain 1"/>
    <property type="match status" value="1"/>
</dbReference>
<dbReference type="SUPFAM" id="SSF54593">
    <property type="entry name" value="Glyoxalase/Bleomycin resistance protein/Dihydroxybiphenyl dioxygenase"/>
    <property type="match status" value="1"/>
</dbReference>
<dbReference type="Pfam" id="PF00903">
    <property type="entry name" value="Glyoxalase"/>
    <property type="match status" value="1"/>
</dbReference>
<feature type="domain" description="Glyoxalase/fosfomycin resistance/dioxygenase" evidence="1">
    <location>
        <begin position="5"/>
        <end position="134"/>
    </location>
</feature>
<gene>
    <name evidence="2" type="ORF">DNH61_10420</name>
</gene>
<evidence type="ECO:0000313" key="3">
    <source>
        <dbReference type="Proteomes" id="UP000249522"/>
    </source>
</evidence>
<dbReference type="AlphaFoldDB" id="A0A2W1L9E4"/>
<dbReference type="InterPro" id="IPR004360">
    <property type="entry name" value="Glyas_Fos-R_dOase_dom"/>
</dbReference>
<dbReference type="RefSeq" id="WP_111146601.1">
    <property type="nucleotide sequence ID" value="NZ_QKRB01000043.1"/>
</dbReference>
<keyword evidence="3" id="KW-1185">Reference proteome</keyword>
<accession>A0A2W1L9E4</accession>
<dbReference type="PANTHER" id="PTHR33990:SF1">
    <property type="entry name" value="PROTEIN YJDN"/>
    <property type="match status" value="1"/>
</dbReference>